<organism evidence="1 2">
    <name type="scientific">Mediterraneibacter butyricigenes</name>
    <dbReference type="NCBI Taxonomy" id="2316025"/>
    <lineage>
        <taxon>Bacteria</taxon>
        <taxon>Bacillati</taxon>
        <taxon>Bacillota</taxon>
        <taxon>Clostridia</taxon>
        <taxon>Lachnospirales</taxon>
        <taxon>Lachnospiraceae</taxon>
        <taxon>Mediterraneibacter</taxon>
    </lineage>
</organism>
<proteinExistence type="predicted"/>
<dbReference type="AlphaFoldDB" id="A0A391P5H1"/>
<dbReference type="InterPro" id="IPR025530">
    <property type="entry name" value="DUF4417"/>
</dbReference>
<evidence type="ECO:0008006" key="3">
    <source>
        <dbReference type="Google" id="ProtNLM"/>
    </source>
</evidence>
<reference evidence="2" key="1">
    <citation type="submission" date="2018-09" db="EMBL/GenBank/DDBJ databases">
        <title>Draft Genome Sequence of Mediterraneibacter sp. KCTC 15684.</title>
        <authorList>
            <person name="Kim J.S."/>
            <person name="Han K.I."/>
            <person name="Suh M.K."/>
            <person name="Lee K.C."/>
            <person name="Eom M.K."/>
            <person name="Lee J.H."/>
            <person name="Park S.H."/>
            <person name="Kang S.W."/>
            <person name="Park J.E."/>
            <person name="Oh B.S."/>
            <person name="Yu S.Y."/>
            <person name="Choi S.H."/>
            <person name="Lee D.H."/>
            <person name="Yoon H."/>
            <person name="Kim B."/>
            <person name="Yang S.J."/>
            <person name="Lee J.S."/>
        </authorList>
    </citation>
    <scope>NUCLEOTIDE SEQUENCE [LARGE SCALE GENOMIC DNA]</scope>
    <source>
        <strain evidence="2">KCTC 15684</strain>
    </source>
</reference>
<sequence>MGGEDVQERTFENQQKMIFDGVGEFQIPEIEPTYFDSCDFISFNYAKSCKKRQNKGCHFFIDDYQFQRLWNQPDKYLDMLMEFRYVCSPDFSTYTDFPKALQIYNHFRKHWIGAYLQMYGVDVIPTISWSTEESFEWCFDGEPVGGVVAVSSVGTQNSRIKRELFIRGYKEMVRRLQPETIIFYGNVPEECTENIVRIKAFSEKFNEARCDGW</sequence>
<gene>
    <name evidence="1" type="ORF">KGMB01110_04640</name>
</gene>
<name>A0A391P5H1_9FIRM</name>
<evidence type="ECO:0000313" key="1">
    <source>
        <dbReference type="EMBL" id="GCA66028.1"/>
    </source>
</evidence>
<dbReference type="Pfam" id="PF14386">
    <property type="entry name" value="DUF4417"/>
    <property type="match status" value="1"/>
</dbReference>
<keyword evidence="2" id="KW-1185">Reference proteome</keyword>
<protein>
    <recommendedName>
        <fullName evidence="3">DUF4417 domain-containing protein</fullName>
    </recommendedName>
</protein>
<dbReference type="Proteomes" id="UP000265643">
    <property type="component" value="Unassembled WGS sequence"/>
</dbReference>
<accession>A0A391P5H1</accession>
<evidence type="ECO:0000313" key="2">
    <source>
        <dbReference type="Proteomes" id="UP000265643"/>
    </source>
</evidence>
<dbReference type="EMBL" id="BHGK01000001">
    <property type="protein sequence ID" value="GCA66028.1"/>
    <property type="molecule type" value="Genomic_DNA"/>
</dbReference>
<comment type="caution">
    <text evidence="1">The sequence shown here is derived from an EMBL/GenBank/DDBJ whole genome shotgun (WGS) entry which is preliminary data.</text>
</comment>